<keyword evidence="1 5" id="KW-0813">Transport</keyword>
<comment type="similarity">
    <text evidence="5">Belongs to the TonB-dependent receptor family.</text>
</comment>
<evidence type="ECO:0000313" key="7">
    <source>
        <dbReference type="EMBL" id="WWV65366.1"/>
    </source>
</evidence>
<keyword evidence="3 5" id="KW-0472">Membrane</keyword>
<keyword evidence="5" id="KW-1134">Transmembrane beta strand</keyword>
<dbReference type="SUPFAM" id="SSF56935">
    <property type="entry name" value="Porins"/>
    <property type="match status" value="1"/>
</dbReference>
<evidence type="ECO:0000256" key="5">
    <source>
        <dbReference type="PROSITE-ProRule" id="PRU01360"/>
    </source>
</evidence>
<dbReference type="SMART" id="SM00965">
    <property type="entry name" value="STN"/>
    <property type="match status" value="1"/>
</dbReference>
<dbReference type="Pfam" id="PF07660">
    <property type="entry name" value="STN"/>
    <property type="match status" value="1"/>
</dbReference>
<dbReference type="EMBL" id="CP146284">
    <property type="protein sequence ID" value="WWV65366.1"/>
    <property type="molecule type" value="Genomic_DNA"/>
</dbReference>
<accession>A0ABZ2IMG7</accession>
<dbReference type="Gene3D" id="2.60.40.1120">
    <property type="entry name" value="Carboxypeptidase-like, regulatory domain"/>
    <property type="match status" value="1"/>
</dbReference>
<dbReference type="InterPro" id="IPR008969">
    <property type="entry name" value="CarboxyPept-like_regulatory"/>
</dbReference>
<evidence type="ECO:0000256" key="3">
    <source>
        <dbReference type="ARBA" id="ARBA00023136"/>
    </source>
</evidence>
<dbReference type="Pfam" id="PF07715">
    <property type="entry name" value="Plug"/>
    <property type="match status" value="1"/>
</dbReference>
<dbReference type="InterPro" id="IPR037066">
    <property type="entry name" value="Plug_dom_sf"/>
</dbReference>
<dbReference type="InterPro" id="IPR023996">
    <property type="entry name" value="TonB-dep_OMP_SusC/RagA"/>
</dbReference>
<evidence type="ECO:0000256" key="1">
    <source>
        <dbReference type="ARBA" id="ARBA00022448"/>
    </source>
</evidence>
<dbReference type="InterPro" id="IPR012910">
    <property type="entry name" value="Plug_dom"/>
</dbReference>
<reference evidence="7 8" key="1">
    <citation type="submission" date="2024-02" db="EMBL/GenBank/DDBJ databases">
        <title>Whole genome sequencing of Parabacteroides sp. AD58.</title>
        <authorList>
            <person name="Chaplin A.V."/>
            <person name="Pikina A.P."/>
            <person name="Sokolova S.R."/>
            <person name="Korostin D.O."/>
            <person name="Efimov B.A."/>
        </authorList>
    </citation>
    <scope>NUCLEOTIDE SEQUENCE [LARGE SCALE GENOMIC DNA]</scope>
    <source>
        <strain evidence="7 8">AD58</strain>
    </source>
</reference>
<dbReference type="InterPro" id="IPR023997">
    <property type="entry name" value="TonB-dep_OMP_SusC/RagA_CS"/>
</dbReference>
<evidence type="ECO:0000313" key="8">
    <source>
        <dbReference type="Proteomes" id="UP001320603"/>
    </source>
</evidence>
<dbReference type="SUPFAM" id="SSF49464">
    <property type="entry name" value="Carboxypeptidase regulatory domain-like"/>
    <property type="match status" value="1"/>
</dbReference>
<gene>
    <name evidence="7" type="ORF">NEE14_010115</name>
</gene>
<evidence type="ECO:0000259" key="6">
    <source>
        <dbReference type="SMART" id="SM00965"/>
    </source>
</evidence>
<protein>
    <submittedName>
        <fullName evidence="7">SusC/RagA family TonB-linked outer membrane protein</fullName>
    </submittedName>
</protein>
<keyword evidence="2" id="KW-0732">Signal</keyword>
<comment type="subcellular location">
    <subcellularLocation>
        <location evidence="5">Cell outer membrane</location>
        <topology evidence="5">Multi-pass membrane protein</topology>
    </subcellularLocation>
</comment>
<keyword evidence="4 5" id="KW-0998">Cell outer membrane</keyword>
<feature type="domain" description="Secretin/TonB short N-terminal" evidence="6">
    <location>
        <begin position="64"/>
        <end position="115"/>
    </location>
</feature>
<evidence type="ECO:0000256" key="2">
    <source>
        <dbReference type="ARBA" id="ARBA00022729"/>
    </source>
</evidence>
<organism evidence="7 8">
    <name type="scientific">Parabacteroides absconsus</name>
    <dbReference type="NCBI Taxonomy" id="2951805"/>
    <lineage>
        <taxon>Bacteria</taxon>
        <taxon>Pseudomonadati</taxon>
        <taxon>Bacteroidota</taxon>
        <taxon>Bacteroidia</taxon>
        <taxon>Bacteroidales</taxon>
        <taxon>Tannerellaceae</taxon>
        <taxon>Parabacteroides</taxon>
    </lineage>
</organism>
<keyword evidence="8" id="KW-1185">Reference proteome</keyword>
<dbReference type="InterPro" id="IPR039426">
    <property type="entry name" value="TonB-dep_rcpt-like"/>
</dbReference>
<dbReference type="PANTHER" id="PTHR30069:SF29">
    <property type="entry name" value="HEMOGLOBIN AND HEMOGLOBIN-HAPTOGLOBIN-BINDING PROTEIN 1-RELATED"/>
    <property type="match status" value="1"/>
</dbReference>
<dbReference type="PROSITE" id="PS52016">
    <property type="entry name" value="TONB_DEPENDENT_REC_3"/>
    <property type="match status" value="1"/>
</dbReference>
<dbReference type="PANTHER" id="PTHR30069">
    <property type="entry name" value="TONB-DEPENDENT OUTER MEMBRANE RECEPTOR"/>
    <property type="match status" value="1"/>
</dbReference>
<dbReference type="Gene3D" id="2.170.130.10">
    <property type="entry name" value="TonB-dependent receptor, plug domain"/>
    <property type="match status" value="1"/>
</dbReference>
<dbReference type="RefSeq" id="WP_251967580.1">
    <property type="nucleotide sequence ID" value="NZ_CP146284.1"/>
</dbReference>
<dbReference type="InterPro" id="IPR011662">
    <property type="entry name" value="Secretin/TonB_short_N"/>
</dbReference>
<dbReference type="NCBIfam" id="TIGR04056">
    <property type="entry name" value="OMP_RagA_SusC"/>
    <property type="match status" value="1"/>
</dbReference>
<dbReference type="Pfam" id="PF13715">
    <property type="entry name" value="CarbopepD_reg_2"/>
    <property type="match status" value="1"/>
</dbReference>
<evidence type="ECO:0000256" key="4">
    <source>
        <dbReference type="ARBA" id="ARBA00023237"/>
    </source>
</evidence>
<keyword evidence="5" id="KW-0812">Transmembrane</keyword>
<sequence>MKKHLLGFVKGKIWRIPLSLSLVLLAPNVQSSEIQMETMNTISVQFSNVSLSEAMNKIEKASGYSFFYDANKVDLSVRVSLNASNESLREVLNTIFDSTGLTYEISQNQILLYPRNSRNNSNSIADNFETQQSKKVIKGKILDASGQPIIGANIVEKGTTNGTISDMDGLFTLDVSDQAVLEVSYIGFVSQSVRVTGNGDLTITLREDSETLDEVVVTGFGLAQKKATLTGAISSVGAKDLVKVTAANASTALAGKIAGVNFRQTDGRPGATTKVQIRNMGTPLYVIDGVVKDEGQFNNIDFHDIESISILKDASASIYGVRAANGVVVVTTKKGSRNTKNTVGINMYYGWQNPSKFAKPADVSTYLSHYIASETVQNVASRTYSQEDYAKWMQGTEKGYVPFDWYDYIWNTSPQYYASANVSGGSDKINYYFSLGHMNQDAMIVNYGGFHRTNVQMNIESQINDKLKIGASMNGRIETTVNPGVPEEDDYWMPVFGTYRNLPTKRPFANDNPDYPTQTSTNPATNFGWLNYEKSGKYQKDWRVIQLNLNAEYKIFDGLTAKALFGYYYANQIVNNQEYTYKLYGYDEATDTYPVIFENNNPWRERTMGHNEELTANIQLNYVKSFGEHNVNAVVGFESSKLNTPNVWVHSVPTANSLHLIDYETMDTYNDEGNETEARMGWLGRFNYDFANKYLLEFSARYDGSWKFPPEHRWGFFPSASVGWRISEESFWKEWKVSDIFNDLKIRASYGLVGDDDLGSAYAAFDYLSGYTYKNGGSVIDGEYVIGSKPRGLPVTTLSWIKAKILDIGLDVSFLDNRLSGSFDYFRRLRTGLPASRYDLLLPSEVGFTLPQENLESDVHTGVDMSLRWNDSVDDFYYSIGGNMTLSRKYVWDRYKQRYSNSWDEYRNGTVHRYDQIFWGYESDGQFTSWEEIASWPIDNDDHGNTTLRPGDIKYVDQNGDGVINDMDKRPIGYNTSGDFNPILSYGINFSASWKGFDIALDFTGSALSSYAPNYENKLPFHDGGNMPQYMLEDTWTLADIWDANSELISGKYPMPLIGNSSHSNYWDSDFWIQRVRYIKLKNFEIGYTLPQLWLEKAWMQDCRIYLSAQNLFTISNIPGTDPEVIKDSGLVTPTTRTINIGLNVKF</sequence>
<name>A0ABZ2IMG7_9BACT</name>
<dbReference type="Proteomes" id="UP001320603">
    <property type="component" value="Chromosome"/>
</dbReference>
<dbReference type="NCBIfam" id="TIGR04057">
    <property type="entry name" value="SusC_RagA_signa"/>
    <property type="match status" value="1"/>
</dbReference>
<dbReference type="Gene3D" id="3.55.50.30">
    <property type="match status" value="1"/>
</dbReference>
<proteinExistence type="inferred from homology"/>